<evidence type="ECO:0000259" key="3">
    <source>
        <dbReference type="PROSITE" id="PS51371"/>
    </source>
</evidence>
<dbReference type="Pfam" id="PF00571">
    <property type="entry name" value="CBS"/>
    <property type="match status" value="2"/>
</dbReference>
<feature type="domain" description="CBS" evidence="3">
    <location>
        <begin position="72"/>
        <end position="128"/>
    </location>
</feature>
<dbReference type="InterPro" id="IPR051257">
    <property type="entry name" value="Diverse_CBS-Domain"/>
</dbReference>
<dbReference type="Proteomes" id="UP000244152">
    <property type="component" value="Unassembled WGS sequence"/>
</dbReference>
<accession>A0A1I7GN33</accession>
<dbReference type="EMBL" id="QAOK01000004">
    <property type="protein sequence ID" value="PTQ82577.1"/>
    <property type="molecule type" value="Genomic_DNA"/>
</dbReference>
<gene>
    <name evidence="4" type="ORF">C8R21_104120</name>
    <name evidence="5" type="ORF">SAMN05216417_105107</name>
</gene>
<protein>
    <submittedName>
        <fullName evidence="5">CBS domain-containing protein</fullName>
    </submittedName>
</protein>
<sequence>MQRISEVMSSDVQTISPDATIEEAAQEMRDGDFGLLPVGDEEQLLGVITDRDIAIRAVAEGRGPSTPVSEIMSEDVIWAHEDDSIEEAAEIMSDNQIRRLPVVNAEQRLVGIVSLGDFAVDASDIGPVANALTEISNPT</sequence>
<proteinExistence type="predicted"/>
<dbReference type="Gene3D" id="3.10.580.10">
    <property type="entry name" value="CBS-domain"/>
    <property type="match status" value="1"/>
</dbReference>
<name>A0A1I7GN33_9PROT</name>
<dbReference type="AlphaFoldDB" id="A0A1I7GN33"/>
<evidence type="ECO:0000313" key="6">
    <source>
        <dbReference type="Proteomes" id="UP000182649"/>
    </source>
</evidence>
<reference evidence="4 7" key="3">
    <citation type="submission" date="2018-04" db="EMBL/GenBank/DDBJ databases">
        <title>Active sludge and wastewater microbial communities from Klosterneuburg, Austria.</title>
        <authorList>
            <person name="Wagner M."/>
        </authorList>
    </citation>
    <scope>NUCLEOTIDE SEQUENCE [LARGE SCALE GENOMIC DNA]</scope>
    <source>
        <strain evidence="4 7">Nl12</strain>
    </source>
</reference>
<evidence type="ECO:0000313" key="7">
    <source>
        <dbReference type="Proteomes" id="UP000244152"/>
    </source>
</evidence>
<dbReference type="CDD" id="cd04622">
    <property type="entry name" value="CBS_pair_HRP1_like"/>
    <property type="match status" value="1"/>
</dbReference>
<keyword evidence="1 2" id="KW-0129">CBS domain</keyword>
<evidence type="ECO:0000313" key="5">
    <source>
        <dbReference type="EMBL" id="SFU49837.1"/>
    </source>
</evidence>
<evidence type="ECO:0000256" key="1">
    <source>
        <dbReference type="ARBA" id="ARBA00023122"/>
    </source>
</evidence>
<dbReference type="InterPro" id="IPR046342">
    <property type="entry name" value="CBS_dom_sf"/>
</dbReference>
<dbReference type="OrthoDB" id="9794094at2"/>
<dbReference type="Proteomes" id="UP000182649">
    <property type="component" value="Unassembled WGS sequence"/>
</dbReference>
<dbReference type="PANTHER" id="PTHR43080:SF2">
    <property type="entry name" value="CBS DOMAIN-CONTAINING PROTEIN"/>
    <property type="match status" value="1"/>
</dbReference>
<dbReference type="PANTHER" id="PTHR43080">
    <property type="entry name" value="CBS DOMAIN-CONTAINING PROTEIN CBSX3, MITOCHONDRIAL"/>
    <property type="match status" value="1"/>
</dbReference>
<evidence type="ECO:0000256" key="2">
    <source>
        <dbReference type="PROSITE-ProRule" id="PRU00703"/>
    </source>
</evidence>
<evidence type="ECO:0000313" key="4">
    <source>
        <dbReference type="EMBL" id="PTQ82577.1"/>
    </source>
</evidence>
<dbReference type="SUPFAM" id="SSF54631">
    <property type="entry name" value="CBS-domain pair"/>
    <property type="match status" value="1"/>
</dbReference>
<feature type="domain" description="CBS" evidence="3">
    <location>
        <begin position="8"/>
        <end position="65"/>
    </location>
</feature>
<dbReference type="InterPro" id="IPR000644">
    <property type="entry name" value="CBS_dom"/>
</dbReference>
<dbReference type="EMBL" id="FPBZ01000005">
    <property type="protein sequence ID" value="SFU49837.1"/>
    <property type="molecule type" value="Genomic_DNA"/>
</dbReference>
<reference evidence="6" key="2">
    <citation type="submission" date="2016-10" db="EMBL/GenBank/DDBJ databases">
        <authorList>
            <person name="Varghese N."/>
            <person name="Submissions S."/>
        </authorList>
    </citation>
    <scope>NUCLEOTIDE SEQUENCE [LARGE SCALE GENOMIC DNA]</scope>
    <source>
        <strain evidence="6">Nl14</strain>
    </source>
</reference>
<reference evidence="5" key="1">
    <citation type="submission" date="2016-10" db="EMBL/GenBank/DDBJ databases">
        <authorList>
            <person name="de Groot N.N."/>
        </authorList>
    </citation>
    <scope>NUCLEOTIDE SEQUENCE [LARGE SCALE GENOMIC DNA]</scope>
    <source>
        <strain evidence="5">Nl14</strain>
    </source>
</reference>
<dbReference type="PROSITE" id="PS51371">
    <property type="entry name" value="CBS"/>
    <property type="match status" value="2"/>
</dbReference>
<dbReference type="RefSeq" id="WP_074974283.1">
    <property type="nucleotide sequence ID" value="NZ_FPBZ01000005.1"/>
</dbReference>
<dbReference type="SMART" id="SM00116">
    <property type="entry name" value="CBS"/>
    <property type="match status" value="2"/>
</dbReference>
<organism evidence="5 6">
    <name type="scientific">Nitrosospira multiformis</name>
    <dbReference type="NCBI Taxonomy" id="1231"/>
    <lineage>
        <taxon>Bacteria</taxon>
        <taxon>Pseudomonadati</taxon>
        <taxon>Pseudomonadota</taxon>
        <taxon>Betaproteobacteria</taxon>
        <taxon>Nitrosomonadales</taxon>
        <taxon>Nitrosomonadaceae</taxon>
        <taxon>Nitrosospira</taxon>
    </lineage>
</organism>